<feature type="compositionally biased region" description="Basic and acidic residues" evidence="7">
    <location>
        <begin position="392"/>
        <end position="416"/>
    </location>
</feature>
<evidence type="ECO:0000256" key="5">
    <source>
        <dbReference type="PROSITE-ProRule" id="PRU00182"/>
    </source>
</evidence>
<sequence>MTPDQRIAKLLARAGVASRREVERMIAEGRIALNGVTIDTPATLLSTLDGVTVDGDPVAAPEPTRLFLYHKPTGLLVTEHDPAGRPTIYDRLPEGLPRLVPVGRLDLNTEGLLLLTTDGGFKRQLELPATGVERTYRARAYGDITQAQLEELIHGIEIDGIRYGQIDANLERRTGANVWIEMTLREGKNREVRRVLEHLGLQVSRLIRLRYGPFVLDELPVGDIGEVRGADIVEFRRSLEGGIPADAIKPAKIKPGFRTPPTRAAAGERPARAGAGEARGGASDRPRSQERMGYGDRSRRDDARPSSAYARNDRPAREGVRSDRPREGAKPYGKSPTNERSGFGGQRPSRFEDRTERPARDGVRSDRARPGAKPFAKSPTGERSGSGGQRPSRYDDRAERPAREGGRSDRSRRDAKPFGSAATGERYGSGGQRASRFDDRGERPARDGARSDRSRGDAKPFGKPASGPRQPRFDDRGDRPARPSRGPQGSSGRSGGPSRPHNRGGRPGGGGSRPGRPGGQR</sequence>
<dbReference type="PANTHER" id="PTHR47683:SF3">
    <property type="entry name" value="RIBOSOMAL LARGE SUBUNIT PSEUDOURIDINE SYNTHASE B"/>
    <property type="match status" value="1"/>
</dbReference>
<dbReference type="InterPro" id="IPR050343">
    <property type="entry name" value="RsuA_PseudoU_synthase"/>
</dbReference>
<dbReference type="InterPro" id="IPR006145">
    <property type="entry name" value="PsdUridine_synth_RsuA/RluA"/>
</dbReference>
<feature type="compositionally biased region" description="Low complexity" evidence="7">
    <location>
        <begin position="483"/>
        <end position="499"/>
    </location>
</feature>
<dbReference type="PROSITE" id="PS01149">
    <property type="entry name" value="PSI_RSU"/>
    <property type="match status" value="1"/>
</dbReference>
<dbReference type="InterPro" id="IPR018496">
    <property type="entry name" value="PsdUridine_synth_RsuA/RluB_CS"/>
</dbReference>
<comment type="similarity">
    <text evidence="2 6">Belongs to the pseudouridine synthase RsuA family.</text>
</comment>
<name>A0A147IRB1_9SPHN</name>
<evidence type="ECO:0000256" key="6">
    <source>
        <dbReference type="RuleBase" id="RU003887"/>
    </source>
</evidence>
<dbReference type="InterPro" id="IPR002942">
    <property type="entry name" value="S4_RNA-bd"/>
</dbReference>
<dbReference type="Proteomes" id="UP000073923">
    <property type="component" value="Unassembled WGS sequence"/>
</dbReference>
<feature type="compositionally biased region" description="Basic and acidic residues" evidence="7">
    <location>
        <begin position="435"/>
        <end position="460"/>
    </location>
</feature>
<dbReference type="PANTHER" id="PTHR47683">
    <property type="entry name" value="PSEUDOURIDINE SYNTHASE FAMILY PROTEIN-RELATED"/>
    <property type="match status" value="1"/>
</dbReference>
<keyword evidence="3 5" id="KW-0694">RNA-binding</keyword>
<evidence type="ECO:0000313" key="9">
    <source>
        <dbReference type="EMBL" id="KTT97888.1"/>
    </source>
</evidence>
<dbReference type="PATRIC" id="fig|172044.3.peg.2059"/>
<dbReference type="GO" id="GO:0120159">
    <property type="term" value="F:rRNA pseudouridine synthase activity"/>
    <property type="evidence" value="ECO:0007669"/>
    <property type="project" value="UniProtKB-ARBA"/>
</dbReference>
<feature type="compositionally biased region" description="Basic and acidic residues" evidence="7">
    <location>
        <begin position="471"/>
        <end position="481"/>
    </location>
</feature>
<dbReference type="RefSeq" id="WP_058745657.1">
    <property type="nucleotide sequence ID" value="NZ_LDTF01000051.1"/>
</dbReference>
<dbReference type="CDD" id="cd00165">
    <property type="entry name" value="S4"/>
    <property type="match status" value="1"/>
</dbReference>
<feature type="compositionally biased region" description="Basic and acidic residues" evidence="7">
    <location>
        <begin position="282"/>
        <end position="304"/>
    </location>
</feature>
<comment type="caution">
    <text evidence="9">The sequence shown here is derived from an EMBL/GenBank/DDBJ whole genome shotgun (WGS) entry which is preliminary data.</text>
</comment>
<evidence type="ECO:0000313" key="10">
    <source>
        <dbReference type="Proteomes" id="UP000073923"/>
    </source>
</evidence>
<dbReference type="Gene3D" id="3.30.70.580">
    <property type="entry name" value="Pseudouridine synthase I, catalytic domain, N-terminal subdomain"/>
    <property type="match status" value="1"/>
</dbReference>
<dbReference type="NCBIfam" id="TIGR00093">
    <property type="entry name" value="pseudouridine synthase"/>
    <property type="match status" value="1"/>
</dbReference>
<accession>A0A147IRB1</accession>
<feature type="compositionally biased region" description="Basic and acidic residues" evidence="7">
    <location>
        <begin position="311"/>
        <end position="329"/>
    </location>
</feature>
<keyword evidence="4 6" id="KW-0413">Isomerase</keyword>
<feature type="compositionally biased region" description="Basic and acidic residues" evidence="7">
    <location>
        <begin position="349"/>
        <end position="369"/>
    </location>
</feature>
<reference evidence="9 10" key="1">
    <citation type="journal article" date="2016" name="Front. Microbiol.">
        <title>Genomic Resource of Rice Seed Associated Bacteria.</title>
        <authorList>
            <person name="Midha S."/>
            <person name="Bansal K."/>
            <person name="Sharma S."/>
            <person name="Kumar N."/>
            <person name="Patil P.P."/>
            <person name="Chaudhry V."/>
            <person name="Patil P.B."/>
        </authorList>
    </citation>
    <scope>NUCLEOTIDE SEQUENCE [LARGE SCALE GENOMIC DNA]</scope>
    <source>
        <strain evidence="9 10">NS355</strain>
    </source>
</reference>
<comment type="catalytic activity">
    <reaction evidence="1">
        <text>a uridine in RNA = a pseudouridine in RNA</text>
        <dbReference type="Rhea" id="RHEA:48348"/>
        <dbReference type="Rhea" id="RHEA-COMP:12068"/>
        <dbReference type="Rhea" id="RHEA-COMP:12069"/>
        <dbReference type="ChEBI" id="CHEBI:65314"/>
        <dbReference type="ChEBI" id="CHEBI:65315"/>
    </reaction>
</comment>
<dbReference type="InterPro" id="IPR036986">
    <property type="entry name" value="S4_RNA-bd_sf"/>
</dbReference>
<evidence type="ECO:0000256" key="4">
    <source>
        <dbReference type="ARBA" id="ARBA00023235"/>
    </source>
</evidence>
<dbReference type="InterPro" id="IPR000748">
    <property type="entry name" value="PsdUridine_synth_RsuA/RluB/E/F"/>
</dbReference>
<dbReference type="EC" id="5.4.99.-" evidence="6"/>
<protein>
    <recommendedName>
        <fullName evidence="6">Pseudouridine synthase</fullName>
        <ecNumber evidence="6">5.4.99.-</ecNumber>
    </recommendedName>
</protein>
<dbReference type="EMBL" id="LDTF01000051">
    <property type="protein sequence ID" value="KTT97888.1"/>
    <property type="molecule type" value="Genomic_DNA"/>
</dbReference>
<dbReference type="GO" id="GO:0000455">
    <property type="term" value="P:enzyme-directed rRNA pseudouridine synthesis"/>
    <property type="evidence" value="ECO:0007669"/>
    <property type="project" value="UniProtKB-ARBA"/>
</dbReference>
<feature type="region of interest" description="Disordered" evidence="7">
    <location>
        <begin position="250"/>
        <end position="521"/>
    </location>
</feature>
<feature type="compositionally biased region" description="Gly residues" evidence="7">
    <location>
        <begin position="505"/>
        <end position="521"/>
    </location>
</feature>
<dbReference type="PROSITE" id="PS50889">
    <property type="entry name" value="S4"/>
    <property type="match status" value="1"/>
</dbReference>
<dbReference type="SUPFAM" id="SSF55120">
    <property type="entry name" value="Pseudouridine synthase"/>
    <property type="match status" value="1"/>
</dbReference>
<dbReference type="Pfam" id="PF01479">
    <property type="entry name" value="S4"/>
    <property type="match status" value="1"/>
</dbReference>
<dbReference type="Pfam" id="PF00849">
    <property type="entry name" value="PseudoU_synth_2"/>
    <property type="match status" value="1"/>
</dbReference>
<evidence type="ECO:0000256" key="7">
    <source>
        <dbReference type="SAM" id="MobiDB-lite"/>
    </source>
</evidence>
<dbReference type="SUPFAM" id="SSF55174">
    <property type="entry name" value="Alpha-L RNA-binding motif"/>
    <property type="match status" value="1"/>
</dbReference>
<feature type="domain" description="RNA-binding S4" evidence="8">
    <location>
        <begin position="5"/>
        <end position="63"/>
    </location>
</feature>
<dbReference type="AlphaFoldDB" id="A0A147IRB1"/>
<organism evidence="9 10">
    <name type="scientific">Sphingomonas yabuuchiae</name>
    <dbReference type="NCBI Taxonomy" id="172044"/>
    <lineage>
        <taxon>Bacteria</taxon>
        <taxon>Pseudomonadati</taxon>
        <taxon>Pseudomonadota</taxon>
        <taxon>Alphaproteobacteria</taxon>
        <taxon>Sphingomonadales</taxon>
        <taxon>Sphingomonadaceae</taxon>
        <taxon>Sphingomonas</taxon>
    </lineage>
</organism>
<dbReference type="Gene3D" id="3.30.70.1560">
    <property type="entry name" value="Alpha-L RNA-binding motif"/>
    <property type="match status" value="1"/>
</dbReference>
<feature type="compositionally biased region" description="Low complexity" evidence="7">
    <location>
        <begin position="259"/>
        <end position="276"/>
    </location>
</feature>
<dbReference type="InterPro" id="IPR042092">
    <property type="entry name" value="PsdUridine_s_RsuA/RluB/E/F_cat"/>
</dbReference>
<dbReference type="SMART" id="SM00363">
    <property type="entry name" value="S4"/>
    <property type="match status" value="1"/>
</dbReference>
<proteinExistence type="inferred from homology"/>
<evidence type="ECO:0000256" key="2">
    <source>
        <dbReference type="ARBA" id="ARBA00008348"/>
    </source>
</evidence>
<dbReference type="GO" id="GO:0003723">
    <property type="term" value="F:RNA binding"/>
    <property type="evidence" value="ECO:0007669"/>
    <property type="project" value="UniProtKB-KW"/>
</dbReference>
<dbReference type="Gene3D" id="3.10.290.10">
    <property type="entry name" value="RNA-binding S4 domain"/>
    <property type="match status" value="1"/>
</dbReference>
<dbReference type="OrthoDB" id="9807213at2"/>
<evidence type="ECO:0000256" key="1">
    <source>
        <dbReference type="ARBA" id="ARBA00000073"/>
    </source>
</evidence>
<dbReference type="InterPro" id="IPR020103">
    <property type="entry name" value="PsdUridine_synth_cat_dom_sf"/>
</dbReference>
<evidence type="ECO:0000259" key="8">
    <source>
        <dbReference type="SMART" id="SM00363"/>
    </source>
</evidence>
<evidence type="ECO:0000256" key="3">
    <source>
        <dbReference type="ARBA" id="ARBA00022884"/>
    </source>
</evidence>
<gene>
    <name evidence="9" type="ORF">NS355_10430</name>
</gene>
<dbReference type="InterPro" id="IPR020094">
    <property type="entry name" value="TruA/RsuA/RluB/E/F_N"/>
</dbReference>